<dbReference type="RefSeq" id="WP_074257056.1">
    <property type="nucleotide sequence ID" value="NZ_FSRL01000001.1"/>
</dbReference>
<feature type="transmembrane region" description="Helical" evidence="1">
    <location>
        <begin position="57"/>
        <end position="77"/>
    </location>
</feature>
<dbReference type="OrthoDB" id="7849390at2"/>
<dbReference type="Proteomes" id="UP000184932">
    <property type="component" value="Unassembled WGS sequence"/>
</dbReference>
<dbReference type="AlphaFoldDB" id="A0A1N6H694"/>
<keyword evidence="1" id="KW-1133">Transmembrane helix</keyword>
<feature type="transmembrane region" description="Helical" evidence="1">
    <location>
        <begin position="149"/>
        <end position="169"/>
    </location>
</feature>
<proteinExistence type="predicted"/>
<name>A0A1N6H694_9RHOB</name>
<dbReference type="EMBL" id="FSRL01000001">
    <property type="protein sequence ID" value="SIO15331.1"/>
    <property type="molecule type" value="Genomic_DNA"/>
</dbReference>
<evidence type="ECO:0000313" key="2">
    <source>
        <dbReference type="EMBL" id="SIO15331.1"/>
    </source>
</evidence>
<protein>
    <recommendedName>
        <fullName evidence="4">DUF2975 domain-containing protein</fullName>
    </recommendedName>
</protein>
<keyword evidence="3" id="KW-1185">Reference proteome</keyword>
<reference evidence="3" key="1">
    <citation type="submission" date="2016-11" db="EMBL/GenBank/DDBJ databases">
        <authorList>
            <person name="Varghese N."/>
            <person name="Submissions S."/>
        </authorList>
    </citation>
    <scope>NUCLEOTIDE SEQUENCE [LARGE SCALE GENOMIC DNA]</scope>
    <source>
        <strain evidence="3">DSM 29440</strain>
    </source>
</reference>
<keyword evidence="1" id="KW-0472">Membrane</keyword>
<dbReference type="InterPro" id="IPR021354">
    <property type="entry name" value="DUF2975"/>
</dbReference>
<feature type="transmembrane region" description="Helical" evidence="1">
    <location>
        <begin position="12"/>
        <end position="37"/>
    </location>
</feature>
<evidence type="ECO:0008006" key="4">
    <source>
        <dbReference type="Google" id="ProtNLM"/>
    </source>
</evidence>
<dbReference type="Pfam" id="PF11188">
    <property type="entry name" value="DUF2975"/>
    <property type="match status" value="1"/>
</dbReference>
<organism evidence="2 3">
    <name type="scientific">Vannielia litorea</name>
    <dbReference type="NCBI Taxonomy" id="1217970"/>
    <lineage>
        <taxon>Bacteria</taxon>
        <taxon>Pseudomonadati</taxon>
        <taxon>Pseudomonadota</taxon>
        <taxon>Alphaproteobacteria</taxon>
        <taxon>Rhodobacterales</taxon>
        <taxon>Paracoccaceae</taxon>
        <taxon>Vannielia</taxon>
    </lineage>
</organism>
<evidence type="ECO:0000313" key="3">
    <source>
        <dbReference type="Proteomes" id="UP000184932"/>
    </source>
</evidence>
<sequence>MANTPSVRRWAAALRILTILAMVVLVAALVFGIALAGLPDELRRAAALAPDTALAPLHRAAVAASGAIPSLALLYVLSQMARLFGRYAGGETLSHHCAGHIRRIGAGLLVAVALDLVARPLQVLLASLANPPGERVLSLSLGTADLGQVLAGGLMVVIGWAMGEAALVAEENRGFV</sequence>
<dbReference type="STRING" id="1217970.SAMN05444002_3117"/>
<feature type="transmembrane region" description="Helical" evidence="1">
    <location>
        <begin position="108"/>
        <end position="129"/>
    </location>
</feature>
<evidence type="ECO:0000256" key="1">
    <source>
        <dbReference type="SAM" id="Phobius"/>
    </source>
</evidence>
<accession>A0A1N6H694</accession>
<keyword evidence="1" id="KW-0812">Transmembrane</keyword>
<gene>
    <name evidence="2" type="ORF">SAMN05444002_3117</name>
</gene>